<dbReference type="EMBL" id="VSRR010024063">
    <property type="protein sequence ID" value="MPC65952.1"/>
    <property type="molecule type" value="Genomic_DNA"/>
</dbReference>
<protein>
    <submittedName>
        <fullName evidence="2">Uncharacterized protein</fullName>
    </submittedName>
</protein>
<name>A0A5B7H4C3_PORTR</name>
<evidence type="ECO:0000313" key="2">
    <source>
        <dbReference type="EMBL" id="MPC65952.1"/>
    </source>
</evidence>
<dbReference type="AlphaFoldDB" id="A0A5B7H4C3"/>
<evidence type="ECO:0000256" key="1">
    <source>
        <dbReference type="SAM" id="MobiDB-lite"/>
    </source>
</evidence>
<evidence type="ECO:0000313" key="3">
    <source>
        <dbReference type="Proteomes" id="UP000324222"/>
    </source>
</evidence>
<reference evidence="2 3" key="1">
    <citation type="submission" date="2019-05" db="EMBL/GenBank/DDBJ databases">
        <title>Another draft genome of Portunus trituberculatus and its Hox gene families provides insights of decapod evolution.</title>
        <authorList>
            <person name="Jeong J.-H."/>
            <person name="Song I."/>
            <person name="Kim S."/>
            <person name="Choi T."/>
            <person name="Kim D."/>
            <person name="Ryu S."/>
            <person name="Kim W."/>
        </authorList>
    </citation>
    <scope>NUCLEOTIDE SEQUENCE [LARGE SCALE GENOMIC DNA]</scope>
    <source>
        <tissue evidence="2">Muscle</tissue>
    </source>
</reference>
<sequence>MAPLVRSIVASRVPQRREAFTDEAEAAAVLADGAWLSTTLVKRSLEAILRPSRLRPSRGAYFNTKPQQRSGISRGTHKG</sequence>
<gene>
    <name evidence="2" type="ORF">E2C01_060092</name>
</gene>
<feature type="compositionally biased region" description="Polar residues" evidence="1">
    <location>
        <begin position="64"/>
        <end position="73"/>
    </location>
</feature>
<keyword evidence="3" id="KW-1185">Reference proteome</keyword>
<dbReference type="Proteomes" id="UP000324222">
    <property type="component" value="Unassembled WGS sequence"/>
</dbReference>
<organism evidence="2 3">
    <name type="scientific">Portunus trituberculatus</name>
    <name type="common">Swimming crab</name>
    <name type="synonym">Neptunus trituberculatus</name>
    <dbReference type="NCBI Taxonomy" id="210409"/>
    <lineage>
        <taxon>Eukaryota</taxon>
        <taxon>Metazoa</taxon>
        <taxon>Ecdysozoa</taxon>
        <taxon>Arthropoda</taxon>
        <taxon>Crustacea</taxon>
        <taxon>Multicrustacea</taxon>
        <taxon>Malacostraca</taxon>
        <taxon>Eumalacostraca</taxon>
        <taxon>Eucarida</taxon>
        <taxon>Decapoda</taxon>
        <taxon>Pleocyemata</taxon>
        <taxon>Brachyura</taxon>
        <taxon>Eubrachyura</taxon>
        <taxon>Portunoidea</taxon>
        <taxon>Portunidae</taxon>
        <taxon>Portuninae</taxon>
        <taxon>Portunus</taxon>
    </lineage>
</organism>
<accession>A0A5B7H4C3</accession>
<feature type="region of interest" description="Disordered" evidence="1">
    <location>
        <begin position="57"/>
        <end position="79"/>
    </location>
</feature>
<proteinExistence type="predicted"/>
<comment type="caution">
    <text evidence="2">The sequence shown here is derived from an EMBL/GenBank/DDBJ whole genome shotgun (WGS) entry which is preliminary data.</text>
</comment>